<dbReference type="Proteomes" id="UP000488776">
    <property type="component" value="Unassembled WGS sequence"/>
</dbReference>
<evidence type="ECO:0000256" key="3">
    <source>
        <dbReference type="ARBA" id="ARBA00022475"/>
    </source>
</evidence>
<dbReference type="PANTHER" id="PTHR37324">
    <property type="entry name" value="PTS SYSTEM GALACTITOL-SPECIFIC EIIC COMPONENT"/>
    <property type="match status" value="1"/>
</dbReference>
<name>A0A0H2NU48_BIFBI</name>
<comment type="subcellular location">
    <subcellularLocation>
        <location evidence="1">Cell membrane</location>
        <topology evidence="1">Multi-pass membrane protein</topology>
    </subcellularLocation>
</comment>
<organism evidence="11 13">
    <name type="scientific">Bifidobacterium bifidum</name>
    <dbReference type="NCBI Taxonomy" id="1681"/>
    <lineage>
        <taxon>Bacteria</taxon>
        <taxon>Bacillati</taxon>
        <taxon>Actinomycetota</taxon>
        <taxon>Actinomycetes</taxon>
        <taxon>Bifidobacteriales</taxon>
        <taxon>Bifidobacteriaceae</taxon>
        <taxon>Bifidobacterium</taxon>
    </lineage>
</organism>
<feature type="transmembrane region" description="Helical" evidence="9">
    <location>
        <begin position="39"/>
        <end position="56"/>
    </location>
</feature>
<feature type="transmembrane region" description="Helical" evidence="9">
    <location>
        <begin position="354"/>
        <end position="376"/>
    </location>
</feature>
<feature type="transmembrane region" description="Helical" evidence="9">
    <location>
        <begin position="122"/>
        <end position="155"/>
    </location>
</feature>
<evidence type="ECO:0000313" key="13">
    <source>
        <dbReference type="Proteomes" id="UP000451386"/>
    </source>
</evidence>
<dbReference type="PIRSF" id="PIRSF006304">
    <property type="entry name" value="GatC"/>
    <property type="match status" value="1"/>
</dbReference>
<evidence type="ECO:0000256" key="7">
    <source>
        <dbReference type="ARBA" id="ARBA00022989"/>
    </source>
</evidence>
<proteinExistence type="predicted"/>
<dbReference type="PANTHER" id="PTHR37324:SF2">
    <property type="entry name" value="PTS SYSTEM GALACTITOL-SPECIFIC EIIC COMPONENT"/>
    <property type="match status" value="1"/>
</dbReference>
<keyword evidence="4" id="KW-0762">Sugar transport</keyword>
<accession>A0A0H2NU48</accession>
<keyword evidence="7 9" id="KW-1133">Transmembrane helix</keyword>
<evidence type="ECO:0000313" key="12">
    <source>
        <dbReference type="EMBL" id="NGG36772.1"/>
    </source>
</evidence>
<feature type="transmembrane region" description="Helical" evidence="9">
    <location>
        <begin position="245"/>
        <end position="270"/>
    </location>
</feature>
<feature type="transmembrane region" description="Helical" evidence="9">
    <location>
        <begin position="291"/>
        <end position="321"/>
    </location>
</feature>
<dbReference type="InterPro" id="IPR013853">
    <property type="entry name" value="EIIC-GAT"/>
</dbReference>
<protein>
    <submittedName>
        <fullName evidence="11">PTS galactitol transporter subunit IIC</fullName>
    </submittedName>
</protein>
<dbReference type="EMBL" id="JAAJBJ010000006">
    <property type="protein sequence ID" value="NGG36772.1"/>
    <property type="molecule type" value="Genomic_DNA"/>
</dbReference>
<evidence type="ECO:0000256" key="5">
    <source>
        <dbReference type="ARBA" id="ARBA00022683"/>
    </source>
</evidence>
<sequence>MEIINTIIGLGASVMMPIIFFVVGLIFRMGIGKSFKAGMTVGVGFVGVNMVINLLLDNLGPASKAMVNRLGLHLTTVDVGWPTASTVGWGTPIMVATVVGFLVINAIMVFCKLTKTIDVDIFNYWIFLQVGALVYAVTGNFWFAVIFTWVIFAIVLKVADLTAPYIQKEYNLEGISFPHLAGLAWSPLAIAVNWIIDKIPGLKNVDFNADKIRKRFGAIGEPVVIGFILGLLIGVLAGYSPDKSVTLAINIAAAMVLLPKMIDVLIEGLISVRDAAEKQLKIWFPNREFYIGMDTALLIGDSSVLATGLLLIPITILLAFILPGNEMLPFADLASLVFILALVTPFVRRNMFKMLIVGTLSVIIILYVGTDIAPWVTQSFTQSNIDLPKDFTAVTNMTGAVSTWIGWVAVKIGELFNMIA</sequence>
<feature type="transmembrane region" description="Helical" evidence="9">
    <location>
        <begin position="6"/>
        <end position="27"/>
    </location>
</feature>
<comment type="caution">
    <text evidence="11">The sequence shown here is derived from an EMBL/GenBank/DDBJ whole genome shotgun (WGS) entry which is preliminary data.</text>
</comment>
<gene>
    <name evidence="12" type="ORF">G5T23_07060</name>
    <name evidence="11" type="ORF">GBA83_05905</name>
</gene>
<dbReference type="AlphaFoldDB" id="A0A0H2NU48"/>
<dbReference type="InterPro" id="IPR013014">
    <property type="entry name" value="PTS_EIIC_2"/>
</dbReference>
<feature type="transmembrane region" description="Helical" evidence="9">
    <location>
        <begin position="175"/>
        <end position="196"/>
    </location>
</feature>
<keyword evidence="6 9" id="KW-0812">Transmembrane</keyword>
<feature type="transmembrane region" description="Helical" evidence="9">
    <location>
        <begin position="89"/>
        <end position="110"/>
    </location>
</feature>
<evidence type="ECO:0000313" key="14">
    <source>
        <dbReference type="Proteomes" id="UP000488776"/>
    </source>
</evidence>
<evidence type="ECO:0000259" key="10">
    <source>
        <dbReference type="PROSITE" id="PS51104"/>
    </source>
</evidence>
<evidence type="ECO:0000256" key="4">
    <source>
        <dbReference type="ARBA" id="ARBA00022597"/>
    </source>
</evidence>
<dbReference type="GO" id="GO:0009401">
    <property type="term" value="P:phosphoenolpyruvate-dependent sugar phosphotransferase system"/>
    <property type="evidence" value="ECO:0007669"/>
    <property type="project" value="UniProtKB-KW"/>
</dbReference>
<keyword evidence="2" id="KW-0813">Transport</keyword>
<keyword evidence="8 9" id="KW-0472">Membrane</keyword>
<feature type="transmembrane region" description="Helical" evidence="9">
    <location>
        <begin position="327"/>
        <end position="347"/>
    </location>
</feature>
<dbReference type="InterPro" id="IPR004703">
    <property type="entry name" value="PTS_sugar-sp_permease"/>
</dbReference>
<evidence type="ECO:0000256" key="9">
    <source>
        <dbReference type="SAM" id="Phobius"/>
    </source>
</evidence>
<dbReference type="PROSITE" id="PS51104">
    <property type="entry name" value="PTS_EIIC_TYPE_2"/>
    <property type="match status" value="1"/>
</dbReference>
<dbReference type="Proteomes" id="UP000451386">
    <property type="component" value="Unassembled WGS sequence"/>
</dbReference>
<evidence type="ECO:0000256" key="8">
    <source>
        <dbReference type="ARBA" id="ARBA00023136"/>
    </source>
</evidence>
<feature type="domain" description="PTS EIIC type-2" evidence="10">
    <location>
        <begin position="4"/>
        <end position="420"/>
    </location>
</feature>
<reference evidence="12 14" key="2">
    <citation type="submission" date="2020-02" db="EMBL/GenBank/DDBJ databases">
        <title>Antibiotic susceptibility profiles of lactic acid bacteria isolated from the human vagina and genetic basis of atypical resistances.</title>
        <authorList>
            <person name="Sirichoat A."/>
            <person name="Florez A.B."/>
            <person name="Vazquez L."/>
            <person name="Buppasiri P."/>
            <person name="Panya M."/>
            <person name="Lulitanond V."/>
            <person name="Mayo B."/>
        </authorList>
    </citation>
    <scope>NUCLEOTIDE SEQUENCE [LARGE SCALE GENOMIC DNA]</scope>
    <source>
        <strain evidence="12 14">VA07-1AN</strain>
    </source>
</reference>
<reference evidence="11 13" key="1">
    <citation type="journal article" date="2019" name="Nat. Med.">
        <title>A library of human gut bacterial isolates paired with longitudinal multiomics data enables mechanistic microbiome research.</title>
        <authorList>
            <person name="Poyet M."/>
            <person name="Groussin M."/>
            <person name="Gibbons S.M."/>
            <person name="Avila-Pacheco J."/>
            <person name="Jiang X."/>
            <person name="Kearney S.M."/>
            <person name="Perrotta A.R."/>
            <person name="Berdy B."/>
            <person name="Zhao S."/>
            <person name="Lieberman T.D."/>
            <person name="Swanson P.K."/>
            <person name="Smith M."/>
            <person name="Roesemann S."/>
            <person name="Alexander J.E."/>
            <person name="Rich S.A."/>
            <person name="Livny J."/>
            <person name="Vlamakis H."/>
            <person name="Clish C."/>
            <person name="Bullock K."/>
            <person name="Deik A."/>
            <person name="Scott J."/>
            <person name="Pierce K.A."/>
            <person name="Xavier R.J."/>
            <person name="Alm E.J."/>
        </authorList>
    </citation>
    <scope>NUCLEOTIDE SEQUENCE [LARGE SCALE GENOMIC DNA]</scope>
    <source>
        <strain evidence="11 13">BIOML-A13</strain>
    </source>
</reference>
<dbReference type="EMBL" id="WDOP01000004">
    <property type="protein sequence ID" value="KAB7486548.1"/>
    <property type="molecule type" value="Genomic_DNA"/>
</dbReference>
<dbReference type="Pfam" id="PF03611">
    <property type="entry name" value="EIIC-GAT"/>
    <property type="match status" value="1"/>
</dbReference>
<keyword evidence="5" id="KW-0598">Phosphotransferase system</keyword>
<dbReference type="RefSeq" id="WP_003820264.1">
    <property type="nucleotide sequence ID" value="NZ_BCXK01000004.1"/>
</dbReference>
<feature type="transmembrane region" description="Helical" evidence="9">
    <location>
        <begin position="216"/>
        <end position="239"/>
    </location>
</feature>
<keyword evidence="3" id="KW-1003">Cell membrane</keyword>
<dbReference type="GO" id="GO:0005886">
    <property type="term" value="C:plasma membrane"/>
    <property type="evidence" value="ECO:0007669"/>
    <property type="project" value="UniProtKB-SubCell"/>
</dbReference>
<evidence type="ECO:0000256" key="6">
    <source>
        <dbReference type="ARBA" id="ARBA00022692"/>
    </source>
</evidence>
<evidence type="ECO:0000256" key="2">
    <source>
        <dbReference type="ARBA" id="ARBA00022448"/>
    </source>
</evidence>
<dbReference type="GO" id="GO:0015577">
    <property type="term" value="F:galactitol transmembrane transporter activity"/>
    <property type="evidence" value="ECO:0007669"/>
    <property type="project" value="InterPro"/>
</dbReference>
<evidence type="ECO:0000313" key="11">
    <source>
        <dbReference type="EMBL" id="KAB7486548.1"/>
    </source>
</evidence>
<evidence type="ECO:0000256" key="1">
    <source>
        <dbReference type="ARBA" id="ARBA00004651"/>
    </source>
</evidence>